<sequence>MIISHQISLWLLIGFCLFSFCLWAQEDKGANRIPENVDLSQSDVKVFDNESDFAYFIADQLDLNSKVLAQFLQFQDHFKDSIFESLSQNKQVVIPRKFLYYFLEYNIPAPESQQRMSKRIDVLPKDKVENLSFDLKKGDHFFLEFLLTKGKGLGAQVEVLFNEVRIRQSITLNKKEGFTFDFLASEDGKVEVILRNFGFFRMEGDLEAHVIGAKEKISFQQIKKTITSSQEQARTIQDTLFKTVLDEELVLSHRKNIKESNTFQKLLEFDEEQKILGFAFYLYPLEEKENLTFHRQVTYREDPLEDFAIKELKKQSFTYLQEFDFSDLDLFFSDSYSQNFWHNSRLTKEGPRTIGLNSKKNYSFFRLQEARTPYFLEFKASNRSMLYNQSLGVKIVLLHVKEFIVVEEVVVEESEEYVLINLI</sequence>
<accession>A0A2T0WPI4</accession>
<evidence type="ECO:0000313" key="1">
    <source>
        <dbReference type="EMBL" id="PRY88595.1"/>
    </source>
</evidence>
<dbReference type="Proteomes" id="UP000238157">
    <property type="component" value="Unassembled WGS sequence"/>
</dbReference>
<name>A0A2T0WPI4_9BACT</name>
<evidence type="ECO:0000313" key="2">
    <source>
        <dbReference type="Proteomes" id="UP000238157"/>
    </source>
</evidence>
<dbReference type="AlphaFoldDB" id="A0A2T0WPI4"/>
<protein>
    <submittedName>
        <fullName evidence="1">Uncharacterized protein</fullName>
    </submittedName>
</protein>
<reference evidence="1 2" key="1">
    <citation type="submission" date="2018-03" db="EMBL/GenBank/DDBJ databases">
        <title>Genomic Encyclopedia of Archaeal and Bacterial Type Strains, Phase II (KMG-II): from individual species to whole genera.</title>
        <authorList>
            <person name="Goeker M."/>
        </authorList>
    </citation>
    <scope>NUCLEOTIDE SEQUENCE [LARGE SCALE GENOMIC DNA]</scope>
    <source>
        <strain evidence="1 2">DSM 27929</strain>
    </source>
</reference>
<gene>
    <name evidence="1" type="ORF">CLW00_104246</name>
</gene>
<comment type="caution">
    <text evidence="1">The sequence shown here is derived from an EMBL/GenBank/DDBJ whole genome shotgun (WGS) entry which is preliminary data.</text>
</comment>
<dbReference type="EMBL" id="PVTR01000004">
    <property type="protein sequence ID" value="PRY88595.1"/>
    <property type="molecule type" value="Genomic_DNA"/>
</dbReference>
<keyword evidence="2" id="KW-1185">Reference proteome</keyword>
<proteinExistence type="predicted"/>
<organism evidence="1 2">
    <name type="scientific">Mongoliibacter ruber</name>
    <dbReference type="NCBI Taxonomy" id="1750599"/>
    <lineage>
        <taxon>Bacteria</taxon>
        <taxon>Pseudomonadati</taxon>
        <taxon>Bacteroidota</taxon>
        <taxon>Cytophagia</taxon>
        <taxon>Cytophagales</taxon>
        <taxon>Cyclobacteriaceae</taxon>
        <taxon>Mongoliibacter</taxon>
    </lineage>
</organism>